<keyword evidence="4 6" id="KW-0472">Membrane</keyword>
<sequence length="250" mass="26395">MIGSMRRIAALARHNTLLRVRDPGPFLSYLLMPMLLMAVLKPLYLRAVPGGTSQVATGMLVMFSVLALHIVGAATLSERGWHTWERLRVTRATVTELLLGKSIPVYAVLLLQQVTLTGYGIAVIGVRPAGAWWLLAVAIGVWGATLLAIGAALAAVVRSHGELHAICDIGALAVTTLGGALVPVALLPSWLQQVAPLSPGYWALTMLQAAIRGDVHRTLTAAGLLLTVGAVAGVVACRRLSRGWGRATLL</sequence>
<evidence type="ECO:0000259" key="7">
    <source>
        <dbReference type="Pfam" id="PF01061"/>
    </source>
</evidence>
<proteinExistence type="predicted"/>
<reference evidence="8 9" key="1">
    <citation type="submission" date="2021-01" db="EMBL/GenBank/DDBJ databases">
        <title>Whole genome shotgun sequence of Actinoplanes palleronii NBRC 14916.</title>
        <authorList>
            <person name="Komaki H."/>
            <person name="Tamura T."/>
        </authorList>
    </citation>
    <scope>NUCLEOTIDE SEQUENCE [LARGE SCALE GENOMIC DNA]</scope>
    <source>
        <strain evidence="8 9">NBRC 14916</strain>
    </source>
</reference>
<feature type="transmembrane region" description="Helical" evidence="6">
    <location>
        <begin position="56"/>
        <end position="76"/>
    </location>
</feature>
<dbReference type="RefSeq" id="WP_203826761.1">
    <property type="nucleotide sequence ID" value="NZ_BAAATY010000012.1"/>
</dbReference>
<feature type="transmembrane region" description="Helical" evidence="6">
    <location>
        <begin position="169"/>
        <end position="191"/>
    </location>
</feature>
<keyword evidence="9" id="KW-1185">Reference proteome</keyword>
<protein>
    <recommendedName>
        <fullName evidence="7">ABC-2 type transporter transmembrane domain-containing protein</fullName>
    </recommendedName>
</protein>
<dbReference type="PIRSF" id="PIRSF006648">
    <property type="entry name" value="DrrB"/>
    <property type="match status" value="1"/>
</dbReference>
<dbReference type="InterPro" id="IPR013525">
    <property type="entry name" value="ABC2_TM"/>
</dbReference>
<feature type="transmembrane region" description="Helical" evidence="6">
    <location>
        <begin position="26"/>
        <end position="44"/>
    </location>
</feature>
<feature type="transmembrane region" description="Helical" evidence="6">
    <location>
        <begin position="219"/>
        <end position="237"/>
    </location>
</feature>
<feature type="domain" description="ABC-2 type transporter transmembrane" evidence="7">
    <location>
        <begin position="8"/>
        <end position="210"/>
    </location>
</feature>
<dbReference type="InterPro" id="IPR000412">
    <property type="entry name" value="ABC_2_transport"/>
</dbReference>
<comment type="caution">
    <text evidence="8">The sequence shown here is derived from an EMBL/GenBank/DDBJ whole genome shotgun (WGS) entry which is preliminary data.</text>
</comment>
<dbReference type="PANTHER" id="PTHR43229:SF2">
    <property type="entry name" value="NODULATION PROTEIN J"/>
    <property type="match status" value="1"/>
</dbReference>
<keyword evidence="3 6" id="KW-1133">Transmembrane helix</keyword>
<evidence type="ECO:0000256" key="2">
    <source>
        <dbReference type="ARBA" id="ARBA00022692"/>
    </source>
</evidence>
<evidence type="ECO:0000313" key="9">
    <source>
        <dbReference type="Proteomes" id="UP000624709"/>
    </source>
</evidence>
<keyword evidence="5" id="KW-0046">Antibiotic resistance</keyword>
<evidence type="ECO:0000256" key="1">
    <source>
        <dbReference type="ARBA" id="ARBA00004141"/>
    </source>
</evidence>
<evidence type="ECO:0000256" key="4">
    <source>
        <dbReference type="ARBA" id="ARBA00023136"/>
    </source>
</evidence>
<keyword evidence="2 6" id="KW-0812">Transmembrane</keyword>
<evidence type="ECO:0000256" key="6">
    <source>
        <dbReference type="SAM" id="Phobius"/>
    </source>
</evidence>
<name>A0ABQ4BCV4_9ACTN</name>
<comment type="subcellular location">
    <subcellularLocation>
        <location evidence="1">Membrane</location>
        <topology evidence="1">Multi-pass membrane protein</topology>
    </subcellularLocation>
</comment>
<dbReference type="EMBL" id="BOMS01000061">
    <property type="protein sequence ID" value="GIE68430.1"/>
    <property type="molecule type" value="Genomic_DNA"/>
</dbReference>
<accession>A0ABQ4BCV4</accession>
<dbReference type="InterPro" id="IPR051784">
    <property type="entry name" value="Nod_factor_ABC_transporter"/>
</dbReference>
<feature type="transmembrane region" description="Helical" evidence="6">
    <location>
        <begin position="132"/>
        <end position="157"/>
    </location>
</feature>
<dbReference type="PANTHER" id="PTHR43229">
    <property type="entry name" value="NODULATION PROTEIN J"/>
    <property type="match status" value="1"/>
</dbReference>
<organism evidence="8 9">
    <name type="scientific">Actinoplanes palleronii</name>
    <dbReference type="NCBI Taxonomy" id="113570"/>
    <lineage>
        <taxon>Bacteria</taxon>
        <taxon>Bacillati</taxon>
        <taxon>Actinomycetota</taxon>
        <taxon>Actinomycetes</taxon>
        <taxon>Micromonosporales</taxon>
        <taxon>Micromonosporaceae</taxon>
        <taxon>Actinoplanes</taxon>
    </lineage>
</organism>
<gene>
    <name evidence="8" type="ORF">Apa02nite_045380</name>
</gene>
<evidence type="ECO:0000256" key="3">
    <source>
        <dbReference type="ARBA" id="ARBA00022989"/>
    </source>
</evidence>
<feature type="transmembrane region" description="Helical" evidence="6">
    <location>
        <begin position="105"/>
        <end position="126"/>
    </location>
</feature>
<dbReference type="Pfam" id="PF01061">
    <property type="entry name" value="ABC2_membrane"/>
    <property type="match status" value="1"/>
</dbReference>
<dbReference type="Proteomes" id="UP000624709">
    <property type="component" value="Unassembled WGS sequence"/>
</dbReference>
<evidence type="ECO:0000256" key="5">
    <source>
        <dbReference type="ARBA" id="ARBA00023251"/>
    </source>
</evidence>
<evidence type="ECO:0000313" key="8">
    <source>
        <dbReference type="EMBL" id="GIE68430.1"/>
    </source>
</evidence>